<evidence type="ECO:0000313" key="9">
    <source>
        <dbReference type="Proteomes" id="UP000248330"/>
    </source>
</evidence>
<dbReference type="GO" id="GO:0008727">
    <property type="term" value="F:GDP-mannose mannosyl hydrolase activity"/>
    <property type="evidence" value="ECO:0007669"/>
    <property type="project" value="InterPro"/>
</dbReference>
<evidence type="ECO:0000256" key="5">
    <source>
        <dbReference type="PIRSR" id="PIRSR037599-3"/>
    </source>
</evidence>
<dbReference type="AlphaFoldDB" id="A0A318EFR8"/>
<evidence type="ECO:0000256" key="6">
    <source>
        <dbReference type="PIRSR" id="PIRSR037599-4"/>
    </source>
</evidence>
<feature type="site" description="Critical for catalysis" evidence="4">
    <location>
        <position position="129"/>
    </location>
</feature>
<evidence type="ECO:0000256" key="3">
    <source>
        <dbReference type="ARBA" id="ARBA00022842"/>
    </source>
</evidence>
<evidence type="ECO:0000259" key="7">
    <source>
        <dbReference type="PROSITE" id="PS51462"/>
    </source>
</evidence>
<feature type="short sequence motif" description="Nudix box" evidence="6">
    <location>
        <begin position="56"/>
        <end position="77"/>
    </location>
</feature>
<keyword evidence="9" id="KW-1185">Reference proteome</keyword>
<evidence type="ECO:0000256" key="4">
    <source>
        <dbReference type="PIRSR" id="PIRSR037599-1"/>
    </source>
</evidence>
<dbReference type="Pfam" id="PF00293">
    <property type="entry name" value="NUDIX"/>
    <property type="match status" value="1"/>
</dbReference>
<keyword evidence="1 5" id="KW-0479">Metal-binding</keyword>
<keyword evidence="2" id="KW-0378">Hydrolase</keyword>
<feature type="binding site" evidence="5">
    <location>
        <position position="55"/>
    </location>
    <ligand>
        <name>Mg(2+)</name>
        <dbReference type="ChEBI" id="CHEBI:18420"/>
    </ligand>
</feature>
<dbReference type="EMBL" id="QICN01000003">
    <property type="protein sequence ID" value="PXV69566.1"/>
    <property type="molecule type" value="Genomic_DNA"/>
</dbReference>
<accession>A0A318EFR8</accession>
<feature type="binding site" evidence="5">
    <location>
        <position position="75"/>
    </location>
    <ligand>
        <name>Mg(2+)</name>
        <dbReference type="ChEBI" id="CHEBI:18420"/>
    </ligand>
</feature>
<protein>
    <submittedName>
        <fullName evidence="8">Colanic acid biosynthesis protein WcaH</fullName>
    </submittedName>
</protein>
<keyword evidence="3 5" id="KW-0460">Magnesium</keyword>
<organism evidence="8 9">
    <name type="scientific">Sinimarinibacterium flocculans</name>
    <dbReference type="NCBI Taxonomy" id="985250"/>
    <lineage>
        <taxon>Bacteria</taxon>
        <taxon>Pseudomonadati</taxon>
        <taxon>Pseudomonadota</taxon>
        <taxon>Gammaproteobacteria</taxon>
        <taxon>Nevskiales</taxon>
        <taxon>Nevskiaceae</taxon>
        <taxon>Sinimarinibacterium</taxon>
    </lineage>
</organism>
<dbReference type="CDD" id="cd03430">
    <property type="entry name" value="NUDIX_GDPMH_NudD"/>
    <property type="match status" value="1"/>
</dbReference>
<sequence>MSVPVQGPLPSAEWLEVVARAPLVSIDLIVRDAQQRILVGLRRNEPAAGFWFVPGGVIRKNETLDAAFARITHAELGRSTARRDATLLGVYEHHYRENFLRTPGIGTHYVVLAHELSIDDAPELPGDQHDDWRWMTAVELREHPRVHPYTRAYLR</sequence>
<dbReference type="PIRSF" id="PIRSF037599">
    <property type="entry name" value="GDPMH"/>
    <property type="match status" value="1"/>
</dbReference>
<dbReference type="OrthoDB" id="542521at2"/>
<dbReference type="PANTHER" id="PTHR43046">
    <property type="entry name" value="GDP-MANNOSE MANNOSYL HYDROLASE"/>
    <property type="match status" value="1"/>
</dbReference>
<dbReference type="Proteomes" id="UP000248330">
    <property type="component" value="Unassembled WGS sequence"/>
</dbReference>
<evidence type="ECO:0000256" key="1">
    <source>
        <dbReference type="ARBA" id="ARBA00022723"/>
    </source>
</evidence>
<dbReference type="InterPro" id="IPR015797">
    <property type="entry name" value="NUDIX_hydrolase-like_dom_sf"/>
</dbReference>
<dbReference type="GO" id="GO:0046872">
    <property type="term" value="F:metal ion binding"/>
    <property type="evidence" value="ECO:0007669"/>
    <property type="project" value="UniProtKB-KW"/>
</dbReference>
<comment type="caution">
    <text evidence="8">The sequence shown here is derived from an EMBL/GenBank/DDBJ whole genome shotgun (WGS) entry which is preliminary data.</text>
</comment>
<feature type="domain" description="Nudix hydrolase" evidence="7">
    <location>
        <begin position="19"/>
        <end position="155"/>
    </location>
</feature>
<reference evidence="8 9" key="1">
    <citation type="submission" date="2018-04" db="EMBL/GenBank/DDBJ databases">
        <title>Genomic Encyclopedia of Type Strains, Phase IV (KMG-IV): sequencing the most valuable type-strain genomes for metagenomic binning, comparative biology and taxonomic classification.</title>
        <authorList>
            <person name="Goeker M."/>
        </authorList>
    </citation>
    <scope>NUCLEOTIDE SEQUENCE [LARGE SCALE GENOMIC DNA]</scope>
    <source>
        <strain evidence="8 9">DSM 104150</strain>
    </source>
</reference>
<dbReference type="RefSeq" id="WP_110264498.1">
    <property type="nucleotide sequence ID" value="NZ_CAKZQT010000021.1"/>
</dbReference>
<dbReference type="PANTHER" id="PTHR43046:SF12">
    <property type="entry name" value="GDP-MANNOSE MANNOSYL HYDROLASE"/>
    <property type="match status" value="1"/>
</dbReference>
<evidence type="ECO:0000313" key="8">
    <source>
        <dbReference type="EMBL" id="PXV69566.1"/>
    </source>
</evidence>
<feature type="binding site" evidence="5">
    <location>
        <position position="128"/>
    </location>
    <ligand>
        <name>Mg(2+)</name>
        <dbReference type="ChEBI" id="CHEBI:18420"/>
    </ligand>
</feature>
<comment type="cofactor">
    <cofactor evidence="5">
        <name>Mg(2+)</name>
        <dbReference type="ChEBI" id="CHEBI:18420"/>
    </cofactor>
    <text evidence="5">Binds 1 Mg(2+) ion per subunit.</text>
</comment>
<dbReference type="SUPFAM" id="SSF55811">
    <property type="entry name" value="Nudix"/>
    <property type="match status" value="1"/>
</dbReference>
<dbReference type="PROSITE" id="PS51462">
    <property type="entry name" value="NUDIX"/>
    <property type="match status" value="1"/>
</dbReference>
<name>A0A318EFR8_9GAMM</name>
<gene>
    <name evidence="8" type="ORF">C8D93_103140</name>
</gene>
<dbReference type="InterPro" id="IPR000086">
    <property type="entry name" value="NUDIX_hydrolase_dom"/>
</dbReference>
<proteinExistence type="predicted"/>
<evidence type="ECO:0000256" key="2">
    <source>
        <dbReference type="ARBA" id="ARBA00022801"/>
    </source>
</evidence>
<dbReference type="InterPro" id="IPR033715">
    <property type="entry name" value="GDPMH"/>
</dbReference>
<dbReference type="Gene3D" id="3.90.79.10">
    <property type="entry name" value="Nucleoside Triphosphate Pyrophosphohydrolase"/>
    <property type="match status" value="1"/>
</dbReference>